<evidence type="ECO:0000313" key="2">
    <source>
        <dbReference type="EMBL" id="SDM00718.1"/>
    </source>
</evidence>
<feature type="chain" id="PRO_5011667215" description="SMP-30/Gluconolaconase/LRE-like region-containing protein" evidence="1">
    <location>
        <begin position="20"/>
        <end position="342"/>
    </location>
</feature>
<name>A0A1G9PPE9_9BACT</name>
<dbReference type="SUPFAM" id="SSF63829">
    <property type="entry name" value="Calcium-dependent phosphotriesterase"/>
    <property type="match status" value="1"/>
</dbReference>
<dbReference type="Proteomes" id="UP000198510">
    <property type="component" value="Unassembled WGS sequence"/>
</dbReference>
<reference evidence="2 3" key="1">
    <citation type="submission" date="2016-10" db="EMBL/GenBank/DDBJ databases">
        <authorList>
            <person name="de Groot N.N."/>
        </authorList>
    </citation>
    <scope>NUCLEOTIDE SEQUENCE [LARGE SCALE GENOMIC DNA]</scope>
    <source>
        <strain evidence="2 3">DSM 25186</strain>
    </source>
</reference>
<dbReference type="EMBL" id="FNFO01000009">
    <property type="protein sequence ID" value="SDM00718.1"/>
    <property type="molecule type" value="Genomic_DNA"/>
</dbReference>
<dbReference type="RefSeq" id="WP_089685877.1">
    <property type="nucleotide sequence ID" value="NZ_FNFO01000009.1"/>
</dbReference>
<evidence type="ECO:0008006" key="4">
    <source>
        <dbReference type="Google" id="ProtNLM"/>
    </source>
</evidence>
<dbReference type="OrthoDB" id="8584394at2"/>
<organism evidence="2 3">
    <name type="scientific">Catalinimonas alkaloidigena</name>
    <dbReference type="NCBI Taxonomy" id="1075417"/>
    <lineage>
        <taxon>Bacteria</taxon>
        <taxon>Pseudomonadati</taxon>
        <taxon>Bacteroidota</taxon>
        <taxon>Cytophagia</taxon>
        <taxon>Cytophagales</taxon>
        <taxon>Catalimonadaceae</taxon>
        <taxon>Catalinimonas</taxon>
    </lineage>
</organism>
<accession>A0A1G9PPE9</accession>
<dbReference type="InterPro" id="IPR011042">
    <property type="entry name" value="6-blade_b-propeller_TolB-like"/>
</dbReference>
<protein>
    <recommendedName>
        <fullName evidence="4">SMP-30/Gluconolaconase/LRE-like region-containing protein</fullName>
    </recommendedName>
</protein>
<proteinExistence type="predicted"/>
<sequence length="342" mass="36943">MTYFSHTSFSRLLVLGALALTACDPDQLWDYLDTPNGGEKAPALVTFQQQGLYPEGVEYDTDQDAFLVSSLTQGTIGRVTNEGTYSPFIESEQLISTIGLHIDAPRKRLLVAISNPGVSVRASQEPIGQYAALGLYDLLTGQEINVVRLSDLMPGQPHFANDIAVDNQGNAYITDSFSPIIYKVTQAGEASIFLQDSTFSTPAGAFGLNGIDFDPRGGGYLIAGFSYTNTLYRIPLSNPQAFAPIALDVAIPAPDGITLSKNHQQLIVVGNAGGTAPGKVFTFASQDGWKSATATETFTSDPVFPTTVAQRKNQFYVLYAYLNQLFGGDPTHTEYQIKQLPF</sequence>
<dbReference type="InterPro" id="IPR053224">
    <property type="entry name" value="Sensory_adhesion_molecule"/>
</dbReference>
<dbReference type="PANTHER" id="PTHR31460">
    <property type="match status" value="1"/>
</dbReference>
<feature type="signal peptide" evidence="1">
    <location>
        <begin position="1"/>
        <end position="19"/>
    </location>
</feature>
<evidence type="ECO:0000256" key="1">
    <source>
        <dbReference type="SAM" id="SignalP"/>
    </source>
</evidence>
<dbReference type="STRING" id="1075417.SAMN05421823_109259"/>
<gene>
    <name evidence="2" type="ORF">SAMN05421823_109259</name>
</gene>
<keyword evidence="3" id="KW-1185">Reference proteome</keyword>
<keyword evidence="1" id="KW-0732">Signal</keyword>
<dbReference type="Gene3D" id="2.120.10.30">
    <property type="entry name" value="TolB, C-terminal domain"/>
    <property type="match status" value="1"/>
</dbReference>
<dbReference type="PANTHER" id="PTHR31460:SF3">
    <property type="entry name" value="MESOCENTIN"/>
    <property type="match status" value="1"/>
</dbReference>
<dbReference type="AlphaFoldDB" id="A0A1G9PPE9"/>
<evidence type="ECO:0000313" key="3">
    <source>
        <dbReference type="Proteomes" id="UP000198510"/>
    </source>
</evidence>